<accession>A0A1I2VYK3</accession>
<name>A0A1I2VYK3_9HYPH</name>
<sequence>MLLRPTLVLLAIVAPCLAAAQGAPRSVGECERLKNDLAYNQCLAMFGPAAKNVAGGFAQGAASASTSVATALAAIPSSIAAALPPALSDTGGRSRRGRYGRHGRQSASFDTGGGGRHYRRHRRR</sequence>
<evidence type="ECO:0000313" key="3">
    <source>
        <dbReference type="EMBL" id="SFG93417.1"/>
    </source>
</evidence>
<proteinExistence type="predicted"/>
<feature type="compositionally biased region" description="Basic residues" evidence="1">
    <location>
        <begin position="93"/>
        <end position="104"/>
    </location>
</feature>
<feature type="signal peptide" evidence="2">
    <location>
        <begin position="1"/>
        <end position="20"/>
    </location>
</feature>
<protein>
    <submittedName>
        <fullName evidence="3">Uncharacterized protein</fullName>
    </submittedName>
</protein>
<evidence type="ECO:0000256" key="2">
    <source>
        <dbReference type="SAM" id="SignalP"/>
    </source>
</evidence>
<gene>
    <name evidence="3" type="ORF">SAMN05192565_1186</name>
</gene>
<reference evidence="4" key="1">
    <citation type="submission" date="2016-10" db="EMBL/GenBank/DDBJ databases">
        <authorList>
            <person name="Varghese N."/>
            <person name="Submissions S."/>
        </authorList>
    </citation>
    <scope>NUCLEOTIDE SEQUENCE [LARGE SCALE GENOMIC DNA]</scope>
    <source>
        <strain evidence="4">Gh-105</strain>
    </source>
</reference>
<feature type="chain" id="PRO_5011555215" evidence="2">
    <location>
        <begin position="21"/>
        <end position="124"/>
    </location>
</feature>
<evidence type="ECO:0000256" key="1">
    <source>
        <dbReference type="SAM" id="MobiDB-lite"/>
    </source>
</evidence>
<evidence type="ECO:0000313" key="4">
    <source>
        <dbReference type="Proteomes" id="UP000199229"/>
    </source>
</evidence>
<dbReference type="OrthoDB" id="8455470at2"/>
<dbReference type="AlphaFoldDB" id="A0A1I2VYK3"/>
<dbReference type="EMBL" id="FOPM01000018">
    <property type="protein sequence ID" value="SFG93417.1"/>
    <property type="molecule type" value="Genomic_DNA"/>
</dbReference>
<dbReference type="Proteomes" id="UP000199229">
    <property type="component" value="Unassembled WGS sequence"/>
</dbReference>
<organism evidence="3 4">
    <name type="scientific">Methylobacterium gossipiicola</name>
    <dbReference type="NCBI Taxonomy" id="582675"/>
    <lineage>
        <taxon>Bacteria</taxon>
        <taxon>Pseudomonadati</taxon>
        <taxon>Pseudomonadota</taxon>
        <taxon>Alphaproteobacteria</taxon>
        <taxon>Hyphomicrobiales</taxon>
        <taxon>Methylobacteriaceae</taxon>
        <taxon>Methylobacterium</taxon>
    </lineage>
</organism>
<keyword evidence="4" id="KW-1185">Reference proteome</keyword>
<feature type="region of interest" description="Disordered" evidence="1">
    <location>
        <begin position="83"/>
        <end position="124"/>
    </location>
</feature>
<keyword evidence="2" id="KW-0732">Signal</keyword>